<keyword evidence="7" id="KW-0560">Oxidoreductase</keyword>
<name>A0A916VJH4_9GAMM</name>
<evidence type="ECO:0000256" key="6">
    <source>
        <dbReference type="ARBA" id="ARBA00022989"/>
    </source>
</evidence>
<gene>
    <name evidence="15" type="primary">oel1</name>
    <name evidence="15" type="ORF">GCM10011403_25860</name>
</gene>
<keyword evidence="12" id="KW-0175">Coiled coil</keyword>
<feature type="transmembrane region" description="Helical" evidence="13">
    <location>
        <begin position="29"/>
        <end position="48"/>
    </location>
</feature>
<keyword evidence="10 13" id="KW-0472">Membrane</keyword>
<reference evidence="15" key="2">
    <citation type="submission" date="2020-09" db="EMBL/GenBank/DDBJ databases">
        <authorList>
            <person name="Sun Q."/>
            <person name="Zhou Y."/>
        </authorList>
    </citation>
    <scope>NUCLEOTIDE SEQUENCE</scope>
    <source>
        <strain evidence="15">CGMCC 1.15425</strain>
    </source>
</reference>
<evidence type="ECO:0000256" key="11">
    <source>
        <dbReference type="ARBA" id="ARBA00023160"/>
    </source>
</evidence>
<evidence type="ECO:0000313" key="16">
    <source>
        <dbReference type="Proteomes" id="UP000627715"/>
    </source>
</evidence>
<keyword evidence="11" id="KW-0275">Fatty acid biosynthesis</keyword>
<dbReference type="GO" id="GO:0016717">
    <property type="term" value="F:oxidoreductase activity, acting on paired donors, with oxidation of a pair of donors resulting in the reduction of molecular oxygen to two molecules of water"/>
    <property type="evidence" value="ECO:0007669"/>
    <property type="project" value="InterPro"/>
</dbReference>
<organism evidence="15 16">
    <name type="scientific">Pseudohongiella nitratireducens</name>
    <dbReference type="NCBI Taxonomy" id="1768907"/>
    <lineage>
        <taxon>Bacteria</taxon>
        <taxon>Pseudomonadati</taxon>
        <taxon>Pseudomonadota</taxon>
        <taxon>Gammaproteobacteria</taxon>
        <taxon>Pseudomonadales</taxon>
        <taxon>Pseudohongiellaceae</taxon>
        <taxon>Pseudohongiella</taxon>
    </lineage>
</organism>
<protein>
    <submittedName>
        <fullName evidence="15">Acyl-CoA desaturase</fullName>
    </submittedName>
</protein>
<feature type="coiled-coil region" evidence="12">
    <location>
        <begin position="315"/>
        <end position="342"/>
    </location>
</feature>
<evidence type="ECO:0000259" key="14">
    <source>
        <dbReference type="Pfam" id="PF00487"/>
    </source>
</evidence>
<reference evidence="15" key="1">
    <citation type="journal article" date="2014" name="Int. J. Syst. Evol. Microbiol.">
        <title>Complete genome sequence of Corynebacterium casei LMG S-19264T (=DSM 44701T), isolated from a smear-ripened cheese.</title>
        <authorList>
            <consortium name="US DOE Joint Genome Institute (JGI-PGF)"/>
            <person name="Walter F."/>
            <person name="Albersmeier A."/>
            <person name="Kalinowski J."/>
            <person name="Ruckert C."/>
        </authorList>
    </citation>
    <scope>NUCLEOTIDE SEQUENCE</scope>
    <source>
        <strain evidence="15">CGMCC 1.15425</strain>
    </source>
</reference>
<keyword evidence="3" id="KW-0444">Lipid biosynthesis</keyword>
<keyword evidence="6 13" id="KW-1133">Transmembrane helix</keyword>
<dbReference type="AlphaFoldDB" id="A0A916VJH4"/>
<keyword evidence="9" id="KW-0443">Lipid metabolism</keyword>
<dbReference type="PRINTS" id="PR00075">
    <property type="entry name" value="FACDDSATRASE"/>
</dbReference>
<dbReference type="OrthoDB" id="19906at2"/>
<feature type="transmembrane region" description="Helical" evidence="13">
    <location>
        <begin position="54"/>
        <end position="75"/>
    </location>
</feature>
<evidence type="ECO:0000256" key="1">
    <source>
        <dbReference type="ARBA" id="ARBA00004141"/>
    </source>
</evidence>
<dbReference type="InterPro" id="IPR005804">
    <property type="entry name" value="FA_desaturase_dom"/>
</dbReference>
<dbReference type="CDD" id="cd03505">
    <property type="entry name" value="Delta9-FADS-like"/>
    <property type="match status" value="1"/>
</dbReference>
<comment type="subcellular location">
    <subcellularLocation>
        <location evidence="1">Membrane</location>
        <topology evidence="1">Multi-pass membrane protein</topology>
    </subcellularLocation>
</comment>
<evidence type="ECO:0000256" key="9">
    <source>
        <dbReference type="ARBA" id="ARBA00023098"/>
    </source>
</evidence>
<evidence type="ECO:0000256" key="13">
    <source>
        <dbReference type="SAM" id="Phobius"/>
    </source>
</evidence>
<proteinExistence type="inferred from homology"/>
<evidence type="ECO:0000256" key="4">
    <source>
        <dbReference type="ARBA" id="ARBA00022692"/>
    </source>
</evidence>
<keyword evidence="8" id="KW-0408">Iron</keyword>
<dbReference type="EMBL" id="BMIY01000011">
    <property type="protein sequence ID" value="GFZ81422.1"/>
    <property type="molecule type" value="Genomic_DNA"/>
</dbReference>
<comment type="similarity">
    <text evidence="2">Belongs to the fatty acid desaturase type 2 family.</text>
</comment>
<keyword evidence="5" id="KW-0276">Fatty acid metabolism</keyword>
<dbReference type="Pfam" id="PF00487">
    <property type="entry name" value="FA_desaturase"/>
    <property type="match status" value="1"/>
</dbReference>
<dbReference type="RefSeq" id="WP_082866423.1">
    <property type="nucleotide sequence ID" value="NZ_BMIY01000011.1"/>
</dbReference>
<dbReference type="PANTHER" id="PTHR11351:SF31">
    <property type="entry name" value="DESATURASE 1, ISOFORM A-RELATED"/>
    <property type="match status" value="1"/>
</dbReference>
<feature type="domain" description="Fatty acid desaturase" evidence="14">
    <location>
        <begin position="57"/>
        <end position="277"/>
    </location>
</feature>
<keyword evidence="4 13" id="KW-0812">Transmembrane</keyword>
<keyword evidence="16" id="KW-1185">Reference proteome</keyword>
<dbReference type="InterPro" id="IPR015876">
    <property type="entry name" value="Acyl-CoA_DS"/>
</dbReference>
<sequence length="401" mass="47302">MHEIEKTNIDSVTANAPKDEHAPINWTNMILFTSTPLLAAILVPWYGMVYGYSLYDWVAFILMMGFCGISITAGYHRLWSHKAYKAHPILRAIFALGGACALQNDVFHWASDHRRHHAFVDNNDRDPYSAGRGFWFSHIGWIVRHYESSKEDFSNIKDLQRDPILRWQHKHYLALVLIMNIALPAFLGYLGGSIMAGILLSGLLRLVLSQHFTYLINSLAHMWGKQTFSKKSSARDNPVLALLTYGEGYHNYHHTFQWDYRNGVRWWHYDPTKWLIRSCSWLGLTSDLKRVSPLMIETARLEMQYRMASEKCSSLANADKWREKLEEEYQQLKTTLDLWAQHRQEWYDSKTSQLHEQYEQLHEKWDQLALRDKYREVKYRLKLQRQRWQELMQSFGNLQAA</sequence>
<evidence type="ECO:0000256" key="5">
    <source>
        <dbReference type="ARBA" id="ARBA00022832"/>
    </source>
</evidence>
<evidence type="ECO:0000256" key="12">
    <source>
        <dbReference type="SAM" id="Coils"/>
    </source>
</evidence>
<dbReference type="GO" id="GO:0016020">
    <property type="term" value="C:membrane"/>
    <property type="evidence" value="ECO:0007669"/>
    <property type="project" value="UniProtKB-SubCell"/>
</dbReference>
<dbReference type="PANTHER" id="PTHR11351">
    <property type="entry name" value="ACYL-COA DESATURASE"/>
    <property type="match status" value="1"/>
</dbReference>
<evidence type="ECO:0000256" key="2">
    <source>
        <dbReference type="ARBA" id="ARBA00008749"/>
    </source>
</evidence>
<evidence type="ECO:0000256" key="8">
    <source>
        <dbReference type="ARBA" id="ARBA00023004"/>
    </source>
</evidence>
<accession>A0A916VJH4</accession>
<comment type="caution">
    <text evidence="15">The sequence shown here is derived from an EMBL/GenBank/DDBJ whole genome shotgun (WGS) entry which is preliminary data.</text>
</comment>
<dbReference type="GO" id="GO:0006633">
    <property type="term" value="P:fatty acid biosynthetic process"/>
    <property type="evidence" value="ECO:0007669"/>
    <property type="project" value="UniProtKB-KW"/>
</dbReference>
<evidence type="ECO:0000256" key="7">
    <source>
        <dbReference type="ARBA" id="ARBA00023002"/>
    </source>
</evidence>
<evidence type="ECO:0000256" key="10">
    <source>
        <dbReference type="ARBA" id="ARBA00023136"/>
    </source>
</evidence>
<evidence type="ECO:0000256" key="3">
    <source>
        <dbReference type="ARBA" id="ARBA00022516"/>
    </source>
</evidence>
<feature type="transmembrane region" description="Helical" evidence="13">
    <location>
        <begin position="171"/>
        <end position="190"/>
    </location>
</feature>
<dbReference type="Proteomes" id="UP000627715">
    <property type="component" value="Unassembled WGS sequence"/>
</dbReference>
<evidence type="ECO:0000313" key="15">
    <source>
        <dbReference type="EMBL" id="GFZ81422.1"/>
    </source>
</evidence>